<keyword evidence="1" id="KW-0812">Transmembrane</keyword>
<dbReference type="EMBL" id="OX395138">
    <property type="protein sequence ID" value="CAI5790915.1"/>
    <property type="molecule type" value="Genomic_DNA"/>
</dbReference>
<evidence type="ECO:0000313" key="2">
    <source>
        <dbReference type="EMBL" id="CAI5790915.1"/>
    </source>
</evidence>
<dbReference type="PANTHER" id="PTHR38648">
    <property type="entry name" value="RIKEN CDNA 4930451I11 GENE"/>
    <property type="match status" value="1"/>
</dbReference>
<dbReference type="Proteomes" id="UP001178461">
    <property type="component" value="Chromosome 13"/>
</dbReference>
<dbReference type="InterPro" id="IPR038813">
    <property type="entry name" value="FIMP"/>
</dbReference>
<accession>A0AA35PM40</accession>
<keyword evidence="1" id="KW-0472">Membrane</keyword>
<protein>
    <submittedName>
        <fullName evidence="2">Uncharacterized protein</fullName>
    </submittedName>
</protein>
<evidence type="ECO:0000256" key="1">
    <source>
        <dbReference type="SAM" id="Phobius"/>
    </source>
</evidence>
<dbReference type="GO" id="GO:0007342">
    <property type="term" value="P:fusion of sperm to egg plasma membrane involved in single fertilization"/>
    <property type="evidence" value="ECO:0007669"/>
    <property type="project" value="InterPro"/>
</dbReference>
<keyword evidence="1" id="KW-1133">Transmembrane helix</keyword>
<dbReference type="Pfam" id="PF17672">
    <property type="entry name" value="FIMP"/>
    <property type="match status" value="1"/>
</dbReference>
<keyword evidence="3" id="KW-1185">Reference proteome</keyword>
<gene>
    <name evidence="2" type="ORF">PODLI_1B040359</name>
</gene>
<reference evidence="2" key="1">
    <citation type="submission" date="2022-12" db="EMBL/GenBank/DDBJ databases">
        <authorList>
            <person name="Alioto T."/>
            <person name="Alioto T."/>
            <person name="Gomez Garrido J."/>
        </authorList>
    </citation>
    <scope>NUCLEOTIDE SEQUENCE</scope>
</reference>
<organism evidence="2 3">
    <name type="scientific">Podarcis lilfordi</name>
    <name type="common">Lilford's wall lizard</name>
    <dbReference type="NCBI Taxonomy" id="74358"/>
    <lineage>
        <taxon>Eukaryota</taxon>
        <taxon>Metazoa</taxon>
        <taxon>Chordata</taxon>
        <taxon>Craniata</taxon>
        <taxon>Vertebrata</taxon>
        <taxon>Euteleostomi</taxon>
        <taxon>Lepidosauria</taxon>
        <taxon>Squamata</taxon>
        <taxon>Bifurcata</taxon>
        <taxon>Unidentata</taxon>
        <taxon>Episquamata</taxon>
        <taxon>Laterata</taxon>
        <taxon>Lacertibaenia</taxon>
        <taxon>Lacertidae</taxon>
        <taxon>Podarcis</taxon>
    </lineage>
</organism>
<dbReference type="AlphaFoldDB" id="A0AA35PM40"/>
<proteinExistence type="predicted"/>
<dbReference type="PANTHER" id="PTHR38648:SF1">
    <property type="entry name" value="FERTILIZATION-INFLUENCING MEMBRANE PROTEIN"/>
    <property type="match status" value="1"/>
</dbReference>
<sequence length="117" mass="13423">MLSRRQFLLLQLLYSFTNLPELILSSPRLVTARAGNPGNATKTDLSQHQPLWFDYPDTDEKKILAVYKLIGEQPEYIPPSSFPHQLRYILVGSIILILLFFLYQIISKVIFKKSNAG</sequence>
<name>A0AA35PM40_9SAUR</name>
<feature type="transmembrane region" description="Helical" evidence="1">
    <location>
        <begin position="86"/>
        <end position="106"/>
    </location>
</feature>
<evidence type="ECO:0000313" key="3">
    <source>
        <dbReference type="Proteomes" id="UP001178461"/>
    </source>
</evidence>